<protein>
    <submittedName>
        <fullName evidence="2">Uncharacterized protein</fullName>
    </submittedName>
</protein>
<comment type="caution">
    <text evidence="2">The sequence shown here is derived from an EMBL/GenBank/DDBJ whole genome shotgun (WGS) entry which is preliminary data.</text>
</comment>
<organism evidence="2 3">
    <name type="scientific">Mucuna pruriens</name>
    <name type="common">Velvet bean</name>
    <name type="synonym">Dolichos pruriens</name>
    <dbReference type="NCBI Taxonomy" id="157652"/>
    <lineage>
        <taxon>Eukaryota</taxon>
        <taxon>Viridiplantae</taxon>
        <taxon>Streptophyta</taxon>
        <taxon>Embryophyta</taxon>
        <taxon>Tracheophyta</taxon>
        <taxon>Spermatophyta</taxon>
        <taxon>Magnoliopsida</taxon>
        <taxon>eudicotyledons</taxon>
        <taxon>Gunneridae</taxon>
        <taxon>Pentapetalae</taxon>
        <taxon>rosids</taxon>
        <taxon>fabids</taxon>
        <taxon>Fabales</taxon>
        <taxon>Fabaceae</taxon>
        <taxon>Papilionoideae</taxon>
        <taxon>50 kb inversion clade</taxon>
        <taxon>NPAAA clade</taxon>
        <taxon>indigoferoid/millettioid clade</taxon>
        <taxon>Phaseoleae</taxon>
        <taxon>Mucuna</taxon>
    </lineage>
</organism>
<feature type="region of interest" description="Disordered" evidence="1">
    <location>
        <begin position="1"/>
        <end position="79"/>
    </location>
</feature>
<accession>A0A371F8D6</accession>
<evidence type="ECO:0000313" key="2">
    <source>
        <dbReference type="EMBL" id="RDX74393.1"/>
    </source>
</evidence>
<evidence type="ECO:0000313" key="3">
    <source>
        <dbReference type="Proteomes" id="UP000257109"/>
    </source>
</evidence>
<dbReference type="OrthoDB" id="693585at2759"/>
<name>A0A371F8D6_MUCPR</name>
<keyword evidence="3" id="KW-1185">Reference proteome</keyword>
<evidence type="ECO:0000256" key="1">
    <source>
        <dbReference type="SAM" id="MobiDB-lite"/>
    </source>
</evidence>
<sequence length="109" mass="12399">MSGCSDEEISDADRHGYEGGSDDDDDDDDGSEIGKNQQRRRRIGSGFGKVVLHQFTKAKKQIRRIRSRKPLLSQSRSGKEEGWGYILDKIENKKTKIKKKKKAKRAGFD</sequence>
<feature type="compositionally biased region" description="Basic residues" evidence="1">
    <location>
        <begin position="56"/>
        <end position="69"/>
    </location>
</feature>
<proteinExistence type="predicted"/>
<reference evidence="2" key="1">
    <citation type="submission" date="2018-05" db="EMBL/GenBank/DDBJ databases">
        <title>Draft genome of Mucuna pruriens seed.</title>
        <authorList>
            <person name="Nnadi N.E."/>
            <person name="Vos R."/>
            <person name="Hasami M.H."/>
            <person name="Devisetty U.K."/>
            <person name="Aguiy J.C."/>
        </authorList>
    </citation>
    <scope>NUCLEOTIDE SEQUENCE [LARGE SCALE GENOMIC DNA]</scope>
    <source>
        <strain evidence="2">JCA_2017</strain>
    </source>
</reference>
<feature type="non-terminal residue" evidence="2">
    <location>
        <position position="1"/>
    </location>
</feature>
<gene>
    <name evidence="2" type="ORF">CR513_45873</name>
</gene>
<feature type="compositionally biased region" description="Acidic residues" evidence="1">
    <location>
        <begin position="20"/>
        <end position="31"/>
    </location>
</feature>
<dbReference type="Proteomes" id="UP000257109">
    <property type="component" value="Unassembled WGS sequence"/>
</dbReference>
<feature type="compositionally biased region" description="Acidic residues" evidence="1">
    <location>
        <begin position="1"/>
        <end position="10"/>
    </location>
</feature>
<dbReference type="AlphaFoldDB" id="A0A371F8D6"/>
<dbReference type="EMBL" id="QJKJ01010198">
    <property type="protein sequence ID" value="RDX74393.1"/>
    <property type="molecule type" value="Genomic_DNA"/>
</dbReference>